<comment type="caution">
    <text evidence="2">The sequence shown here is derived from an EMBL/GenBank/DDBJ whole genome shotgun (WGS) entry which is preliminary data.</text>
</comment>
<accession>A0A1L9NSD9</accession>
<feature type="transmembrane region" description="Helical" evidence="1">
    <location>
        <begin position="12"/>
        <end position="34"/>
    </location>
</feature>
<keyword evidence="1" id="KW-0472">Membrane</keyword>
<name>A0A1L9NSD9_9RHOB</name>
<dbReference type="AlphaFoldDB" id="A0A1L9NSD9"/>
<gene>
    <name evidence="2" type="ORF">PFRI_36080</name>
</gene>
<dbReference type="RefSeq" id="WP_072632096.1">
    <property type="nucleotide sequence ID" value="NZ_MLCB01000197.1"/>
</dbReference>
<evidence type="ECO:0000256" key="1">
    <source>
        <dbReference type="SAM" id="Phobius"/>
    </source>
</evidence>
<dbReference type="STRING" id="696762.PFRI_36080"/>
<feature type="transmembrane region" description="Helical" evidence="1">
    <location>
        <begin position="81"/>
        <end position="103"/>
    </location>
</feature>
<evidence type="ECO:0000313" key="3">
    <source>
        <dbReference type="Proteomes" id="UP000184514"/>
    </source>
</evidence>
<keyword evidence="1" id="KW-0812">Transmembrane</keyword>
<sequence>MIKKLQVPKLFLACCLICYLYMILVIYVIINQYFTTSNTESPEKVLATVELAYVRMMMIVVAFFGYPIVLFSYLKYAKHVTIALTAWAIAMYIDDQFILYKILEYPDEVSVRVVLLLRPILLICLIWMSFELTYNKSTVE</sequence>
<feature type="transmembrane region" description="Helical" evidence="1">
    <location>
        <begin position="109"/>
        <end position="130"/>
    </location>
</feature>
<feature type="transmembrane region" description="Helical" evidence="1">
    <location>
        <begin position="54"/>
        <end position="74"/>
    </location>
</feature>
<dbReference type="Proteomes" id="UP000184514">
    <property type="component" value="Unassembled WGS sequence"/>
</dbReference>
<organism evidence="2 3">
    <name type="scientific">Planktotalea frisia</name>
    <dbReference type="NCBI Taxonomy" id="696762"/>
    <lineage>
        <taxon>Bacteria</taxon>
        <taxon>Pseudomonadati</taxon>
        <taxon>Pseudomonadota</taxon>
        <taxon>Alphaproteobacteria</taxon>
        <taxon>Rhodobacterales</taxon>
        <taxon>Paracoccaceae</taxon>
        <taxon>Planktotalea</taxon>
    </lineage>
</organism>
<protein>
    <submittedName>
        <fullName evidence="2">Uncharacterized protein</fullName>
    </submittedName>
</protein>
<dbReference type="EMBL" id="MLCB01000197">
    <property type="protein sequence ID" value="OJI92179.1"/>
    <property type="molecule type" value="Genomic_DNA"/>
</dbReference>
<dbReference type="OrthoDB" id="7884742at2"/>
<keyword evidence="1" id="KW-1133">Transmembrane helix</keyword>
<proteinExistence type="predicted"/>
<reference evidence="2 3" key="1">
    <citation type="submission" date="2016-10" db="EMBL/GenBank/DDBJ databases">
        <title>Genome sequence of Planktotalea frisia SH6-1.</title>
        <authorList>
            <person name="Poehlein A."/>
            <person name="Bakenhus I."/>
            <person name="Voget S."/>
            <person name="Brinkhoff T."/>
            <person name="Simon M."/>
        </authorList>
    </citation>
    <scope>NUCLEOTIDE SEQUENCE [LARGE SCALE GENOMIC DNA]</scope>
    <source>
        <strain evidence="2 3">SH6-1</strain>
    </source>
</reference>
<evidence type="ECO:0000313" key="2">
    <source>
        <dbReference type="EMBL" id="OJI92179.1"/>
    </source>
</evidence>
<keyword evidence="3" id="KW-1185">Reference proteome</keyword>